<evidence type="ECO:0000256" key="6">
    <source>
        <dbReference type="SAM" id="Phobius"/>
    </source>
</evidence>
<reference evidence="8 9" key="1">
    <citation type="submission" date="2019-05" db="EMBL/GenBank/DDBJ databases">
        <title>Complete genome sequence of Izhakiella calystegiae KSNA2, an endophyte isolated from beach morning glory (Calystegia soldanella).</title>
        <authorList>
            <person name="Jiang L."/>
            <person name="Jeong J.C."/>
            <person name="Kim C.Y."/>
            <person name="Kim D.H."/>
            <person name="Kim S.W."/>
            <person name="Lee j."/>
        </authorList>
    </citation>
    <scope>NUCLEOTIDE SEQUENCE [LARGE SCALE GENOMIC DNA]</scope>
    <source>
        <strain evidence="8 9">KSNA2</strain>
    </source>
</reference>
<keyword evidence="6" id="KW-0812">Transmembrane</keyword>
<keyword evidence="6" id="KW-0472">Membrane</keyword>
<dbReference type="CDD" id="cd01949">
    <property type="entry name" value="GGDEF"/>
    <property type="match status" value="1"/>
</dbReference>
<dbReference type="RefSeq" id="WP_138095944.1">
    <property type="nucleotide sequence ID" value="NZ_CP040428.1"/>
</dbReference>
<dbReference type="NCBIfam" id="TIGR00254">
    <property type="entry name" value="GGDEF"/>
    <property type="match status" value="1"/>
</dbReference>
<feature type="transmembrane region" description="Helical" evidence="6">
    <location>
        <begin position="115"/>
        <end position="145"/>
    </location>
</feature>
<dbReference type="FunFam" id="3.30.70.270:FF:000001">
    <property type="entry name" value="Diguanylate cyclase domain protein"/>
    <property type="match status" value="1"/>
</dbReference>
<dbReference type="OrthoDB" id="9812260at2"/>
<dbReference type="PANTHER" id="PTHR45138">
    <property type="entry name" value="REGULATORY COMPONENTS OF SENSORY TRANSDUCTION SYSTEM"/>
    <property type="match status" value="1"/>
</dbReference>
<feature type="transmembrane region" description="Helical" evidence="6">
    <location>
        <begin position="82"/>
        <end position="103"/>
    </location>
</feature>
<proteinExistence type="predicted"/>
<comment type="pathway">
    <text evidence="2">Purine metabolism; 3',5'-cyclic di-GMP biosynthesis.</text>
</comment>
<dbReference type="SMART" id="SM00267">
    <property type="entry name" value="GGDEF"/>
    <property type="match status" value="1"/>
</dbReference>
<dbReference type="KEGG" id="izh:FEM41_10610"/>
<dbReference type="PANTHER" id="PTHR45138:SF9">
    <property type="entry name" value="DIGUANYLATE CYCLASE DGCM-RELATED"/>
    <property type="match status" value="1"/>
</dbReference>
<sequence length="367" mass="41893">MASWQGNNNPLITATRGYIWFLALNILFSVWLLLHDLKRDTPMTQPAEVNALTLFIALFAVLNLVAVLKIHPRISDNLYPKVLPAVVMLFGTGWALVFFNLLLHYATPLLTLTLSVIILLPAVITFYLSTPLLLLFCTPVVLSLIYGEYRSDHRFDLLQNLGMAIILLVVYSARYILLEWYQRTQRSEYEKSLLIKKLTRQAHFDALTGLYNRRSLADYVNERRRDQNRQLFLLVMDIDFFKQYNDTYGHVAGDECLVKVARCIETSLRKAEDAAFRYGGEEFVVVALCEKWEEAQAIAQRIRQNLAQAQIPHAGSEVSPWVTLSVGIARAQPTMALEDLLEAADHQLYKAKRAGRDRITFDARAAQ</sequence>
<dbReference type="SUPFAM" id="SSF55073">
    <property type="entry name" value="Nucleotide cyclase"/>
    <property type="match status" value="1"/>
</dbReference>
<evidence type="ECO:0000256" key="3">
    <source>
        <dbReference type="ARBA" id="ARBA00012528"/>
    </source>
</evidence>
<feature type="transmembrane region" description="Helical" evidence="6">
    <location>
        <begin position="157"/>
        <end position="177"/>
    </location>
</feature>
<keyword evidence="4" id="KW-0342">GTP-binding</keyword>
<evidence type="ECO:0000256" key="2">
    <source>
        <dbReference type="ARBA" id="ARBA00004665"/>
    </source>
</evidence>
<accession>A0A4P8YJX1</accession>
<keyword evidence="9" id="KW-1185">Reference proteome</keyword>
<feature type="transmembrane region" description="Helical" evidence="6">
    <location>
        <begin position="49"/>
        <end position="70"/>
    </location>
</feature>
<dbReference type="InterPro" id="IPR033444">
    <property type="entry name" value="MASE5"/>
</dbReference>
<dbReference type="Gene3D" id="3.30.70.270">
    <property type="match status" value="1"/>
</dbReference>
<dbReference type="InterPro" id="IPR029787">
    <property type="entry name" value="Nucleotide_cyclase"/>
</dbReference>
<dbReference type="Pfam" id="PF00990">
    <property type="entry name" value="GGDEF"/>
    <property type="match status" value="1"/>
</dbReference>
<evidence type="ECO:0000313" key="9">
    <source>
        <dbReference type="Proteomes" id="UP000302163"/>
    </source>
</evidence>
<evidence type="ECO:0000256" key="4">
    <source>
        <dbReference type="ARBA" id="ARBA00023134"/>
    </source>
</evidence>
<dbReference type="Pfam" id="PF17178">
    <property type="entry name" value="MASE5"/>
    <property type="match status" value="1"/>
</dbReference>
<dbReference type="InterPro" id="IPR000160">
    <property type="entry name" value="GGDEF_dom"/>
</dbReference>
<dbReference type="InterPro" id="IPR050469">
    <property type="entry name" value="Diguanylate_Cyclase"/>
</dbReference>
<dbReference type="Proteomes" id="UP000302163">
    <property type="component" value="Chromosome"/>
</dbReference>
<dbReference type="InterPro" id="IPR043128">
    <property type="entry name" value="Rev_trsase/Diguanyl_cyclase"/>
</dbReference>
<keyword evidence="6" id="KW-1133">Transmembrane helix</keyword>
<dbReference type="AlphaFoldDB" id="A0A4P8YJX1"/>
<keyword evidence="4" id="KW-0547">Nucleotide-binding</keyword>
<dbReference type="GO" id="GO:0005525">
    <property type="term" value="F:GTP binding"/>
    <property type="evidence" value="ECO:0007669"/>
    <property type="project" value="UniProtKB-KW"/>
</dbReference>
<evidence type="ECO:0000256" key="5">
    <source>
        <dbReference type="ARBA" id="ARBA00034247"/>
    </source>
</evidence>
<evidence type="ECO:0000256" key="1">
    <source>
        <dbReference type="ARBA" id="ARBA00001946"/>
    </source>
</evidence>
<dbReference type="GO" id="GO:1902201">
    <property type="term" value="P:negative regulation of bacterial-type flagellum-dependent cell motility"/>
    <property type="evidence" value="ECO:0007669"/>
    <property type="project" value="TreeGrafter"/>
</dbReference>
<dbReference type="GO" id="GO:0043709">
    <property type="term" value="P:cell adhesion involved in single-species biofilm formation"/>
    <property type="evidence" value="ECO:0007669"/>
    <property type="project" value="TreeGrafter"/>
</dbReference>
<evidence type="ECO:0000313" key="8">
    <source>
        <dbReference type="EMBL" id="QCT20068.1"/>
    </source>
</evidence>
<name>A0A4P8YJX1_9ENTR</name>
<dbReference type="GO" id="GO:0052621">
    <property type="term" value="F:diguanylate cyclase activity"/>
    <property type="evidence" value="ECO:0007669"/>
    <property type="project" value="UniProtKB-EC"/>
</dbReference>
<dbReference type="GO" id="GO:0005886">
    <property type="term" value="C:plasma membrane"/>
    <property type="evidence" value="ECO:0007669"/>
    <property type="project" value="TreeGrafter"/>
</dbReference>
<dbReference type="EC" id="2.7.7.65" evidence="3"/>
<comment type="cofactor">
    <cofactor evidence="1">
        <name>Mg(2+)</name>
        <dbReference type="ChEBI" id="CHEBI:18420"/>
    </cofactor>
</comment>
<dbReference type="PROSITE" id="PS50887">
    <property type="entry name" value="GGDEF"/>
    <property type="match status" value="1"/>
</dbReference>
<feature type="domain" description="GGDEF" evidence="7">
    <location>
        <begin position="229"/>
        <end position="364"/>
    </location>
</feature>
<protein>
    <recommendedName>
        <fullName evidence="3">diguanylate cyclase</fullName>
        <ecNumber evidence="3">2.7.7.65</ecNumber>
    </recommendedName>
</protein>
<feature type="transmembrane region" description="Helical" evidence="6">
    <location>
        <begin position="18"/>
        <end position="37"/>
    </location>
</feature>
<organism evidence="8 9">
    <name type="scientific">Jejubacter calystegiae</name>
    <dbReference type="NCBI Taxonomy" id="2579935"/>
    <lineage>
        <taxon>Bacteria</taxon>
        <taxon>Pseudomonadati</taxon>
        <taxon>Pseudomonadota</taxon>
        <taxon>Gammaproteobacteria</taxon>
        <taxon>Enterobacterales</taxon>
        <taxon>Enterobacteriaceae</taxon>
        <taxon>Jejubacter</taxon>
    </lineage>
</organism>
<dbReference type="EMBL" id="CP040428">
    <property type="protein sequence ID" value="QCT20068.1"/>
    <property type="molecule type" value="Genomic_DNA"/>
</dbReference>
<gene>
    <name evidence="8" type="ORF">FEM41_10610</name>
</gene>
<comment type="catalytic activity">
    <reaction evidence="5">
        <text>2 GTP = 3',3'-c-di-GMP + 2 diphosphate</text>
        <dbReference type="Rhea" id="RHEA:24898"/>
        <dbReference type="ChEBI" id="CHEBI:33019"/>
        <dbReference type="ChEBI" id="CHEBI:37565"/>
        <dbReference type="ChEBI" id="CHEBI:58805"/>
        <dbReference type="EC" id="2.7.7.65"/>
    </reaction>
</comment>
<evidence type="ECO:0000259" key="7">
    <source>
        <dbReference type="PROSITE" id="PS50887"/>
    </source>
</evidence>